<dbReference type="RefSeq" id="WP_107917395.1">
    <property type="nucleotide sequence ID" value="NZ_CP021643.1"/>
</dbReference>
<evidence type="ECO:0000256" key="1">
    <source>
        <dbReference type="SAM" id="SignalP"/>
    </source>
</evidence>
<feature type="chain" id="PRO_5015358096" evidence="1">
    <location>
        <begin position="20"/>
        <end position="109"/>
    </location>
</feature>
<keyword evidence="2" id="KW-0614">Plasmid</keyword>
<evidence type="ECO:0000313" key="2">
    <source>
        <dbReference type="EMBL" id="AVX45093.1"/>
    </source>
</evidence>
<geneLocation type="plasmid" evidence="3">
    <name>picon</name>
</geneLocation>
<keyword evidence="1" id="KW-0732">Signal</keyword>
<proteinExistence type="predicted"/>
<sequence length="109" mass="12214">MKKALIILCGAAICSSLYAKDVTDPKGRSYRDPKLSLFDNTIVSRNMLGILAITQGTATRTEPDLLFKQKEAAFYQKQTNDATKTLDFQLLNNSLKILNAEQKIFDVKK</sequence>
<organism evidence="2 3">
    <name type="scientific">Campylobacter concisus</name>
    <dbReference type="NCBI Taxonomy" id="199"/>
    <lineage>
        <taxon>Bacteria</taxon>
        <taxon>Pseudomonadati</taxon>
        <taxon>Campylobacterota</taxon>
        <taxon>Epsilonproteobacteria</taxon>
        <taxon>Campylobacterales</taxon>
        <taxon>Campylobacteraceae</taxon>
        <taxon>Campylobacter</taxon>
    </lineage>
</organism>
<accession>A0A2R4P342</accession>
<protein>
    <submittedName>
        <fullName evidence="2">Uncharacterized protein</fullName>
    </submittedName>
</protein>
<dbReference type="EMBL" id="CP021643">
    <property type="protein sequence ID" value="AVX45093.1"/>
    <property type="molecule type" value="Genomic_DNA"/>
</dbReference>
<feature type="signal peptide" evidence="1">
    <location>
        <begin position="1"/>
        <end position="19"/>
    </location>
</feature>
<dbReference type="Proteomes" id="UP000241854">
    <property type="component" value="Plasmid pICON"/>
</dbReference>
<dbReference type="AlphaFoldDB" id="A0A2R4P342"/>
<evidence type="ECO:0000313" key="3">
    <source>
        <dbReference type="Proteomes" id="UP000241854"/>
    </source>
</evidence>
<gene>
    <name evidence="2" type="ORF">CCS77_2087</name>
</gene>
<reference evidence="2 3" key="1">
    <citation type="journal article" date="2018" name="Emerg. Microbes Infect.">
        <title>Genomic analysis of oral Campylobacter concisus strains identified a potential bacterial molecular marker associated with active Crohn's disease.</title>
        <authorList>
            <person name="Liu F."/>
            <person name="Ma R."/>
            <person name="Tay C.Y.A."/>
            <person name="Octavia S."/>
            <person name="Lan R."/>
            <person name="Chung H.K.L."/>
            <person name="Riordan S.M."/>
            <person name="Grimm M.C."/>
            <person name="Leong R.W."/>
            <person name="Tanaka M.M."/>
            <person name="Connor S."/>
            <person name="Zhang L."/>
        </authorList>
    </citation>
    <scope>NUCLEOTIDE SEQUENCE [LARGE SCALE GENOMIC DNA]</scope>
    <source>
        <strain evidence="2 3">P2CDO4</strain>
        <plasmid evidence="2">pICON</plasmid>
    </source>
</reference>
<name>A0A2R4P342_9BACT</name>